<reference evidence="2" key="1">
    <citation type="journal article" date="2023" name="Nat. Plants">
        <title>Single-cell RNA sequencing provides a high-resolution roadmap for understanding the multicellular compartmentation of specialized metabolism.</title>
        <authorList>
            <person name="Sun S."/>
            <person name="Shen X."/>
            <person name="Li Y."/>
            <person name="Li Y."/>
            <person name="Wang S."/>
            <person name="Li R."/>
            <person name="Zhang H."/>
            <person name="Shen G."/>
            <person name="Guo B."/>
            <person name="Wei J."/>
            <person name="Xu J."/>
            <person name="St-Pierre B."/>
            <person name="Chen S."/>
            <person name="Sun C."/>
        </authorList>
    </citation>
    <scope>NUCLEOTIDE SEQUENCE [LARGE SCALE GENOMIC DNA]</scope>
</reference>
<name>A0ACC0BY86_CATRO</name>
<dbReference type="Proteomes" id="UP001060085">
    <property type="component" value="Linkage Group LG02"/>
</dbReference>
<comment type="caution">
    <text evidence="1">The sequence shown here is derived from an EMBL/GenBank/DDBJ whole genome shotgun (WGS) entry which is preliminary data.</text>
</comment>
<proteinExistence type="predicted"/>
<dbReference type="EMBL" id="CM044702">
    <property type="protein sequence ID" value="KAI5677582.1"/>
    <property type="molecule type" value="Genomic_DNA"/>
</dbReference>
<sequence>MYVTRAANLPLYIEHYLPLTIGRGLLSAVGLCLANAFDSQHLLATVARDSRGCFQDSYYSGSGARLVGVNSLFDMRLFVKSTYRNARQDRFGSSSITSRSTWWQIKLEALKDWDVRDWIEELLNPSNMFLVSFMETNGEVKLWSHLYRKVLECPSPSDPNFTNAAAKASWKSPPIGWLKMNFDSTFKDGEAATTCVTRDHEGTIILIWISQDPSNSEDITNAQASVQCLKLAENSKSSKIIVCRDDPMLIQGGLIAPHRTIAGTGDGNHVGSPRSATETMPGCQVQQPRVSMTAESRDRCAVPVSRSSDQR</sequence>
<evidence type="ECO:0000313" key="2">
    <source>
        <dbReference type="Proteomes" id="UP001060085"/>
    </source>
</evidence>
<organism evidence="1 2">
    <name type="scientific">Catharanthus roseus</name>
    <name type="common">Madagascar periwinkle</name>
    <name type="synonym">Vinca rosea</name>
    <dbReference type="NCBI Taxonomy" id="4058"/>
    <lineage>
        <taxon>Eukaryota</taxon>
        <taxon>Viridiplantae</taxon>
        <taxon>Streptophyta</taxon>
        <taxon>Embryophyta</taxon>
        <taxon>Tracheophyta</taxon>
        <taxon>Spermatophyta</taxon>
        <taxon>Magnoliopsida</taxon>
        <taxon>eudicotyledons</taxon>
        <taxon>Gunneridae</taxon>
        <taxon>Pentapetalae</taxon>
        <taxon>asterids</taxon>
        <taxon>lamiids</taxon>
        <taxon>Gentianales</taxon>
        <taxon>Apocynaceae</taxon>
        <taxon>Rauvolfioideae</taxon>
        <taxon>Vinceae</taxon>
        <taxon>Catharanthinae</taxon>
        <taxon>Catharanthus</taxon>
    </lineage>
</organism>
<evidence type="ECO:0000313" key="1">
    <source>
        <dbReference type="EMBL" id="KAI5677582.1"/>
    </source>
</evidence>
<keyword evidence="2" id="KW-1185">Reference proteome</keyword>
<protein>
    <submittedName>
        <fullName evidence="1">Uncharacterized protein</fullName>
    </submittedName>
</protein>
<accession>A0ACC0BY86</accession>
<gene>
    <name evidence="1" type="ORF">M9H77_08532</name>
</gene>